<dbReference type="PANTHER" id="PTHR12910:SF2">
    <property type="entry name" value="NADH DEHYDROGENASE [UBIQUINONE] 1 ALPHA SUBCOMPLEX SUBUNIT 12"/>
    <property type="match status" value="1"/>
</dbReference>
<sequence>MIIIKILTTLKGRFIGKDDYGNRYYEERFLFVKPLRRPRRWVLYSGEVEASKVPAEWYGWLHYTLEAPLKKLPYDWIQPHQANKTGTPEAYHPHKKGTKNKPDKGYEPWQPS</sequence>
<organism evidence="2 3">
    <name type="scientific">Candidatus Paracaedimonas acanthamoebae</name>
    <dbReference type="NCBI Taxonomy" id="244581"/>
    <lineage>
        <taxon>Bacteria</taxon>
        <taxon>Pseudomonadati</taxon>
        <taxon>Pseudomonadota</taxon>
        <taxon>Alphaproteobacteria</taxon>
        <taxon>Holosporales</taxon>
        <taxon>Caedimonadaceae</taxon>
        <taxon>Candidatus Paracaedimonas</taxon>
    </lineage>
</organism>
<dbReference type="Pfam" id="PF05071">
    <property type="entry name" value="NDUFA12"/>
    <property type="match status" value="1"/>
</dbReference>
<evidence type="ECO:0000256" key="1">
    <source>
        <dbReference type="SAM" id="MobiDB-lite"/>
    </source>
</evidence>
<reference evidence="2" key="1">
    <citation type="submission" date="2021-02" db="EMBL/GenBank/DDBJ databases">
        <title>Thiocyanate and organic carbon inputs drive convergent selection for specific autotrophic Afipia and Thiobacillus strains within complex microbiomes.</title>
        <authorList>
            <person name="Huddy R.J."/>
            <person name="Sachdeva R."/>
            <person name="Kadzinga F."/>
            <person name="Kantor R.S."/>
            <person name="Harrison S.T.L."/>
            <person name="Banfield J.F."/>
        </authorList>
    </citation>
    <scope>NUCLEOTIDE SEQUENCE</scope>
    <source>
        <strain evidence="2">SCN18_10_11_15_R4_P_38_20</strain>
    </source>
</reference>
<accession>A0A8J7PMF7</accession>
<dbReference type="EMBL" id="JAFKGL010000018">
    <property type="protein sequence ID" value="MBN9413213.1"/>
    <property type="molecule type" value="Genomic_DNA"/>
</dbReference>
<dbReference type="Proteomes" id="UP000664414">
    <property type="component" value="Unassembled WGS sequence"/>
</dbReference>
<protein>
    <recommendedName>
        <fullName evidence="4">NADH dehydrogenase</fullName>
    </recommendedName>
</protein>
<dbReference type="PANTHER" id="PTHR12910">
    <property type="entry name" value="NADH-UBIQUINONE OXIDOREDUCTASE SUBUNIT B17.2"/>
    <property type="match status" value="1"/>
</dbReference>
<dbReference type="GO" id="GO:0045271">
    <property type="term" value="C:respiratory chain complex I"/>
    <property type="evidence" value="ECO:0007669"/>
    <property type="project" value="InterPro"/>
</dbReference>
<evidence type="ECO:0000313" key="2">
    <source>
        <dbReference type="EMBL" id="MBN9413213.1"/>
    </source>
</evidence>
<name>A0A8J7PMF7_9PROT</name>
<feature type="region of interest" description="Disordered" evidence="1">
    <location>
        <begin position="83"/>
        <end position="112"/>
    </location>
</feature>
<dbReference type="InterPro" id="IPR007763">
    <property type="entry name" value="NDUFA12"/>
</dbReference>
<proteinExistence type="predicted"/>
<dbReference type="AlphaFoldDB" id="A0A8J7PMF7"/>
<evidence type="ECO:0000313" key="3">
    <source>
        <dbReference type="Proteomes" id="UP000664414"/>
    </source>
</evidence>
<dbReference type="GO" id="GO:0006979">
    <property type="term" value="P:response to oxidative stress"/>
    <property type="evidence" value="ECO:0007669"/>
    <property type="project" value="TreeGrafter"/>
</dbReference>
<evidence type="ECO:0008006" key="4">
    <source>
        <dbReference type="Google" id="ProtNLM"/>
    </source>
</evidence>
<gene>
    <name evidence="2" type="ORF">J0H12_04740</name>
</gene>
<comment type="caution">
    <text evidence="2">The sequence shown here is derived from an EMBL/GenBank/DDBJ whole genome shotgun (WGS) entry which is preliminary data.</text>
</comment>